<name>A0A4U1BY04_9SPHI</name>
<protein>
    <recommendedName>
        <fullName evidence="2">N-acetylmuramoyl-L-alanine amidase</fullName>
        <ecNumber evidence="2">3.5.1.28</ecNumber>
    </recommendedName>
</protein>
<keyword evidence="8" id="KW-1185">Reference proteome</keyword>
<dbReference type="Pfam" id="PF01510">
    <property type="entry name" value="Amidase_2"/>
    <property type="match status" value="1"/>
</dbReference>
<evidence type="ECO:0000256" key="4">
    <source>
        <dbReference type="ARBA" id="ARBA00023316"/>
    </source>
</evidence>
<reference evidence="7 8" key="1">
    <citation type="submission" date="2019-04" db="EMBL/GenBank/DDBJ databases">
        <title>Pedobacter sp. AR-2-6 sp. nov., isolated from Arctic soil.</title>
        <authorList>
            <person name="Dahal R.H."/>
            <person name="Kim D.-U."/>
        </authorList>
    </citation>
    <scope>NUCLEOTIDE SEQUENCE [LARGE SCALE GENOMIC DNA]</scope>
    <source>
        <strain evidence="7 8">AR-2-6</strain>
    </source>
</reference>
<feature type="domain" description="N-acetylmuramoyl-L-alanine amidase" evidence="6">
    <location>
        <begin position="49"/>
        <end position="199"/>
    </location>
</feature>
<dbReference type="Proteomes" id="UP000310477">
    <property type="component" value="Unassembled WGS sequence"/>
</dbReference>
<dbReference type="InterPro" id="IPR036505">
    <property type="entry name" value="Amidase/PGRP_sf"/>
</dbReference>
<evidence type="ECO:0000256" key="1">
    <source>
        <dbReference type="ARBA" id="ARBA00001561"/>
    </source>
</evidence>
<dbReference type="Gene3D" id="3.40.80.10">
    <property type="entry name" value="Peptidoglycan recognition protein-like"/>
    <property type="match status" value="1"/>
</dbReference>
<comment type="caution">
    <text evidence="7">The sequence shown here is derived from an EMBL/GenBank/DDBJ whole genome shotgun (WGS) entry which is preliminary data.</text>
</comment>
<evidence type="ECO:0000313" key="7">
    <source>
        <dbReference type="EMBL" id="TKB97311.1"/>
    </source>
</evidence>
<evidence type="ECO:0000256" key="2">
    <source>
        <dbReference type="ARBA" id="ARBA00011901"/>
    </source>
</evidence>
<dbReference type="OrthoDB" id="9794842at2"/>
<evidence type="ECO:0000256" key="3">
    <source>
        <dbReference type="ARBA" id="ARBA00022801"/>
    </source>
</evidence>
<organism evidence="7 8">
    <name type="scientific">Pedobacter cryotolerans</name>
    <dbReference type="NCBI Taxonomy" id="2571270"/>
    <lineage>
        <taxon>Bacteria</taxon>
        <taxon>Pseudomonadati</taxon>
        <taxon>Bacteroidota</taxon>
        <taxon>Sphingobacteriia</taxon>
        <taxon>Sphingobacteriales</taxon>
        <taxon>Sphingobacteriaceae</taxon>
        <taxon>Pedobacter</taxon>
    </lineage>
</organism>
<keyword evidence="4" id="KW-0961">Cell wall biogenesis/degradation</keyword>
<dbReference type="InterPro" id="IPR051206">
    <property type="entry name" value="NAMLAA_amidase_2"/>
</dbReference>
<feature type="signal peptide" evidence="5">
    <location>
        <begin position="1"/>
        <end position="21"/>
    </location>
</feature>
<dbReference type="PANTHER" id="PTHR30417">
    <property type="entry name" value="N-ACETYLMURAMOYL-L-ALANINE AMIDASE AMID"/>
    <property type="match status" value="1"/>
</dbReference>
<comment type="catalytic activity">
    <reaction evidence="1">
        <text>Hydrolyzes the link between N-acetylmuramoyl residues and L-amino acid residues in certain cell-wall glycopeptides.</text>
        <dbReference type="EC" id="3.5.1.28"/>
    </reaction>
</comment>
<evidence type="ECO:0000259" key="6">
    <source>
        <dbReference type="SMART" id="SM00644"/>
    </source>
</evidence>
<dbReference type="GO" id="GO:0008745">
    <property type="term" value="F:N-acetylmuramoyl-L-alanine amidase activity"/>
    <property type="evidence" value="ECO:0007669"/>
    <property type="project" value="UniProtKB-EC"/>
</dbReference>
<dbReference type="SUPFAM" id="SSF55846">
    <property type="entry name" value="N-acetylmuramoyl-L-alanine amidase-like"/>
    <property type="match status" value="1"/>
</dbReference>
<dbReference type="CDD" id="cd06583">
    <property type="entry name" value="PGRP"/>
    <property type="match status" value="1"/>
</dbReference>
<sequence length="224" mass="25606">MTSYQKFLLLLLSISSNFAFAQQINIVDKPIIFDATRTKLSLDYLKRRHALIQDEPTIKPTMIVLHWTASRSLMGTYNAFNKSILPSGRKNLTGASSLNVSSHFLVDRDGTIYQLLPDTTFARHVIGLNYCAIGIENVGSNDYPLTKAQLLANEKLVRYLNKKYKIEYLIGHYEHTLFKNTSLWRETNPYYQSGKIDPGKTFMKNIREELQDLNLKGAPIKVSK</sequence>
<dbReference type="GO" id="GO:0071555">
    <property type="term" value="P:cell wall organization"/>
    <property type="evidence" value="ECO:0007669"/>
    <property type="project" value="UniProtKB-KW"/>
</dbReference>
<dbReference type="RefSeq" id="WP_136878149.1">
    <property type="nucleotide sequence ID" value="NZ_SWBO01000012.1"/>
</dbReference>
<accession>A0A4U1BY04</accession>
<proteinExistence type="predicted"/>
<dbReference type="EMBL" id="SWBO01000012">
    <property type="protein sequence ID" value="TKB97311.1"/>
    <property type="molecule type" value="Genomic_DNA"/>
</dbReference>
<dbReference type="InterPro" id="IPR002502">
    <property type="entry name" value="Amidase_domain"/>
</dbReference>
<keyword evidence="3" id="KW-0378">Hydrolase</keyword>
<dbReference type="AlphaFoldDB" id="A0A4U1BY04"/>
<dbReference type="EC" id="3.5.1.28" evidence="2"/>
<gene>
    <name evidence="7" type="ORF">FA045_16285</name>
</gene>
<dbReference type="GO" id="GO:0009253">
    <property type="term" value="P:peptidoglycan catabolic process"/>
    <property type="evidence" value="ECO:0007669"/>
    <property type="project" value="InterPro"/>
</dbReference>
<evidence type="ECO:0000256" key="5">
    <source>
        <dbReference type="SAM" id="SignalP"/>
    </source>
</evidence>
<evidence type="ECO:0000313" key="8">
    <source>
        <dbReference type="Proteomes" id="UP000310477"/>
    </source>
</evidence>
<dbReference type="SMART" id="SM00644">
    <property type="entry name" value="Ami_2"/>
    <property type="match status" value="1"/>
</dbReference>
<keyword evidence="5" id="KW-0732">Signal</keyword>
<feature type="chain" id="PRO_5020554420" description="N-acetylmuramoyl-L-alanine amidase" evidence="5">
    <location>
        <begin position="22"/>
        <end position="224"/>
    </location>
</feature>
<dbReference type="PANTHER" id="PTHR30417:SF1">
    <property type="entry name" value="N-ACETYLMURAMOYL-L-ALANINE AMIDASE AMID"/>
    <property type="match status" value="1"/>
</dbReference>
<dbReference type="GO" id="GO:0009254">
    <property type="term" value="P:peptidoglycan turnover"/>
    <property type="evidence" value="ECO:0007669"/>
    <property type="project" value="TreeGrafter"/>
</dbReference>